<dbReference type="HOGENOM" id="CLU_1044101_0_0_1"/>
<proteinExistence type="predicted"/>
<feature type="non-terminal residue" evidence="1">
    <location>
        <position position="1"/>
    </location>
</feature>
<protein>
    <submittedName>
        <fullName evidence="1">Uncharacterized protein</fullName>
    </submittedName>
</protein>
<dbReference type="GeneID" id="18919429"/>
<dbReference type="OrthoDB" id="5303367at2759"/>
<sequence>LWVSAYTRSSSRAVDMVLSIMGLFGVSLDAGRFGQDDRIKATIAMLRALMANPRATATWLYIAPGMSPSRELSTLPQMPETSESGRAYIHTTKGRVLAFEAIGARDNNIWRTDGAPRGEMTDSGYFIFRSKAALLVYEDEQRSPLGWKAYDDRETWAVVVGRFKNFYRNPVTWKLQAWDPATSAKPEGLYELTLMLIEKHGHELYHRVGMEREIDERKAAGWDWKYRRFQVGGPGRGERKRFGVSPSSPVYLTCAEEEEDIKAICVD</sequence>
<dbReference type="InParanoid" id="K5WDB7"/>
<reference evidence="1 2" key="1">
    <citation type="journal article" date="2012" name="BMC Genomics">
        <title>Comparative genomics of the white-rot fungi, Phanerochaete carnosa and P. chrysosporium, to elucidate the genetic basis of the distinct wood types they colonize.</title>
        <authorList>
            <person name="Suzuki H."/>
            <person name="MacDonald J."/>
            <person name="Syed K."/>
            <person name="Salamov A."/>
            <person name="Hori C."/>
            <person name="Aerts A."/>
            <person name="Henrissat B."/>
            <person name="Wiebenga A."/>
            <person name="vanKuyk P.A."/>
            <person name="Barry K."/>
            <person name="Lindquist E."/>
            <person name="LaButti K."/>
            <person name="Lapidus A."/>
            <person name="Lucas S."/>
            <person name="Coutinho P."/>
            <person name="Gong Y."/>
            <person name="Samejima M."/>
            <person name="Mahadevan R."/>
            <person name="Abou-Zaid M."/>
            <person name="de Vries R.P."/>
            <person name="Igarashi K."/>
            <person name="Yadav J.S."/>
            <person name="Grigoriev I.V."/>
            <person name="Master E.R."/>
        </authorList>
    </citation>
    <scope>NUCLEOTIDE SEQUENCE [LARGE SCALE GENOMIC DNA]</scope>
    <source>
        <strain evidence="1 2">HHB-10118-sp</strain>
    </source>
</reference>
<dbReference type="EMBL" id="JH931350">
    <property type="protein sequence ID" value="EKM48172.1"/>
    <property type="molecule type" value="Genomic_DNA"/>
</dbReference>
<dbReference type="AlphaFoldDB" id="K5WDB7"/>
<evidence type="ECO:0000313" key="1">
    <source>
        <dbReference type="EMBL" id="EKM48172.1"/>
    </source>
</evidence>
<keyword evidence="2" id="KW-1185">Reference proteome</keyword>
<gene>
    <name evidence="1" type="ORF">PHACADRAFT_266519</name>
</gene>
<dbReference type="KEGG" id="pco:PHACADRAFT_266519"/>
<name>K5WDB7_PHACS</name>
<dbReference type="RefSeq" id="XP_007403275.1">
    <property type="nucleotide sequence ID" value="XM_007403213.1"/>
</dbReference>
<accession>K5WDB7</accession>
<dbReference type="Proteomes" id="UP000008370">
    <property type="component" value="Unassembled WGS sequence"/>
</dbReference>
<organism evidence="1 2">
    <name type="scientific">Phanerochaete carnosa (strain HHB-10118-sp)</name>
    <name type="common">White-rot fungus</name>
    <name type="synonym">Peniophora carnosa</name>
    <dbReference type="NCBI Taxonomy" id="650164"/>
    <lineage>
        <taxon>Eukaryota</taxon>
        <taxon>Fungi</taxon>
        <taxon>Dikarya</taxon>
        <taxon>Basidiomycota</taxon>
        <taxon>Agaricomycotina</taxon>
        <taxon>Agaricomycetes</taxon>
        <taxon>Polyporales</taxon>
        <taxon>Phanerochaetaceae</taxon>
        <taxon>Phanerochaete</taxon>
    </lineage>
</organism>
<evidence type="ECO:0000313" key="2">
    <source>
        <dbReference type="Proteomes" id="UP000008370"/>
    </source>
</evidence>